<protein>
    <submittedName>
        <fullName evidence="2">CHAT domain-containing protein</fullName>
    </submittedName>
</protein>
<name>A0A9P5Y5F4_9AGAR</name>
<sequence length="1168" mass="129445">MIRRCSEYLASLSPGCPELARSLDGLSELYCLKYRYTGDTRDMETAFRFSFAAVEATVAGHPDLLKHRNGLARDYSDRYKRYGDLDDLESTIKHAQAVVDGLPSGHPQLPGCQENLASAYKDKYARTGDMLSLISGLECAQVAVDITSSEDPELPDRHHILAIMYGKKYQRTGEVQDLEASLGHAMAAVELTLEGDPELPGRHQIVAASYIGRYRRTGDIEHLNSGLKYAQAAVDTTPMGHPERPRYLHILAAAHDDKYRRTGDITSLEEGVKLLQAAVAGTSPSHPQLHLYKRNLAMVQISKYRRTGETTSLDAALKYGQEAVDELPEGHPDLPECLQNLGISYRDAHIKSGDIDQLDKSLKYAQASVDLTPLDHPEQADRLRDLAATWNNKYKRTGDIRDLEASLECDQRAADATPKGHPEYPGCQYNLAVSYSCKYDWTGDIQNLKAAVLHSHAALNELPEGHPALPQHLNGLSRLYNLKYYRTRDIQSIDAAVIYAQSAVDKTPQDHTALPKRHQDLAIVLNNKYKETENSEDLEAALKYSQLATSAIPQGHTDHAEAQHILAGCFYTMSQKLADAQTLENSIKYAQSAINAAPTGHPSLSKYLHLLALCHIEKFEKNQDVHDRDMAYEIFESALKSTTSSPEVQWNIAVHFTKMAAKFGSRDALQICSTALNILPTLLWLGNSIDVRHNTLTRLSVPQYISEAVIKAIKANRLETAIEFFEQGLSTTHKQGLQLKLDHKKLKATLPLEAQRLHHLSAMFQGASQKSVDPDININYDLLAQERQDLIAGIRTHAGFSDFLLPPKYTVLCQAAQDGPVIMLNHSKDRIDAVIIFSPSIPPLHLPLPNVSSLDAGKQLTNLNEALQKLSIHTRNMRLGRPFKVNQIPPEVLFTSIISWLWEFIVKPIFQVLAEHGIQDGRLWWCPSGPFTYLPLHAAAPIDSKFVQSYTPTLDALIHANSKENLADNYLTAVGVVETHSYLGQWAKLPSVETELDTVTGLLGNQAQQLKDSNATIANVVKEMQSSSWLHLACHGQQAPDDPLRSGLMLYDGKLELGQILDLDLPKARFVYLSACETAMGDGNLSNEAMHMVGGFIAAGFQGAIGTLWSMADKDGPKVAEIVYKTILGEENNLDVKMAAVGLHLAVQKLREDGVPLHQWMPFIHMGI</sequence>
<dbReference type="Pfam" id="PF12770">
    <property type="entry name" value="CHAT"/>
    <property type="match status" value="1"/>
</dbReference>
<evidence type="ECO:0000313" key="2">
    <source>
        <dbReference type="EMBL" id="KAF9463892.1"/>
    </source>
</evidence>
<dbReference type="PANTHER" id="PTHR19959">
    <property type="entry name" value="KINESIN LIGHT CHAIN"/>
    <property type="match status" value="1"/>
</dbReference>
<dbReference type="SUPFAM" id="SSF48452">
    <property type="entry name" value="TPR-like"/>
    <property type="match status" value="1"/>
</dbReference>
<feature type="domain" description="CHAT" evidence="1">
    <location>
        <begin position="898"/>
        <end position="1167"/>
    </location>
</feature>
<evidence type="ECO:0000259" key="1">
    <source>
        <dbReference type="Pfam" id="PF12770"/>
    </source>
</evidence>
<comment type="caution">
    <text evidence="2">The sequence shown here is derived from an EMBL/GenBank/DDBJ whole genome shotgun (WGS) entry which is preliminary data.</text>
</comment>
<dbReference type="EMBL" id="MU150258">
    <property type="protein sequence ID" value="KAF9463892.1"/>
    <property type="molecule type" value="Genomic_DNA"/>
</dbReference>
<dbReference type="PANTHER" id="PTHR19959:SF119">
    <property type="entry name" value="FUNGAL LIPASE-LIKE DOMAIN-CONTAINING PROTEIN"/>
    <property type="match status" value="1"/>
</dbReference>
<keyword evidence="3" id="KW-1185">Reference proteome</keyword>
<organism evidence="2 3">
    <name type="scientific">Collybia nuda</name>
    <dbReference type="NCBI Taxonomy" id="64659"/>
    <lineage>
        <taxon>Eukaryota</taxon>
        <taxon>Fungi</taxon>
        <taxon>Dikarya</taxon>
        <taxon>Basidiomycota</taxon>
        <taxon>Agaricomycotina</taxon>
        <taxon>Agaricomycetes</taxon>
        <taxon>Agaricomycetidae</taxon>
        <taxon>Agaricales</taxon>
        <taxon>Tricholomatineae</taxon>
        <taxon>Clitocybaceae</taxon>
        <taxon>Collybia</taxon>
    </lineage>
</organism>
<accession>A0A9P5Y5F4</accession>
<gene>
    <name evidence="2" type="ORF">BDZ94DRAFT_1163045</name>
</gene>
<evidence type="ECO:0000313" key="3">
    <source>
        <dbReference type="Proteomes" id="UP000807353"/>
    </source>
</evidence>
<dbReference type="OrthoDB" id="9991317at2759"/>
<dbReference type="AlphaFoldDB" id="A0A9P5Y5F4"/>
<dbReference type="InterPro" id="IPR011990">
    <property type="entry name" value="TPR-like_helical_dom_sf"/>
</dbReference>
<dbReference type="Gene3D" id="1.25.40.10">
    <property type="entry name" value="Tetratricopeptide repeat domain"/>
    <property type="match status" value="2"/>
</dbReference>
<dbReference type="Proteomes" id="UP000807353">
    <property type="component" value="Unassembled WGS sequence"/>
</dbReference>
<reference evidence="2" key="1">
    <citation type="submission" date="2020-11" db="EMBL/GenBank/DDBJ databases">
        <authorList>
            <consortium name="DOE Joint Genome Institute"/>
            <person name="Ahrendt S."/>
            <person name="Riley R."/>
            <person name="Andreopoulos W."/>
            <person name="Labutti K."/>
            <person name="Pangilinan J."/>
            <person name="Ruiz-Duenas F.J."/>
            <person name="Barrasa J.M."/>
            <person name="Sanchez-Garcia M."/>
            <person name="Camarero S."/>
            <person name="Miyauchi S."/>
            <person name="Serrano A."/>
            <person name="Linde D."/>
            <person name="Babiker R."/>
            <person name="Drula E."/>
            <person name="Ayuso-Fernandez I."/>
            <person name="Pacheco R."/>
            <person name="Padilla G."/>
            <person name="Ferreira P."/>
            <person name="Barriuso J."/>
            <person name="Kellner H."/>
            <person name="Castanera R."/>
            <person name="Alfaro M."/>
            <person name="Ramirez L."/>
            <person name="Pisabarro A.G."/>
            <person name="Kuo A."/>
            <person name="Tritt A."/>
            <person name="Lipzen A."/>
            <person name="He G."/>
            <person name="Yan M."/>
            <person name="Ng V."/>
            <person name="Cullen D."/>
            <person name="Martin F."/>
            <person name="Rosso M.-N."/>
            <person name="Henrissat B."/>
            <person name="Hibbett D."/>
            <person name="Martinez A.T."/>
            <person name="Grigoriev I.V."/>
        </authorList>
    </citation>
    <scope>NUCLEOTIDE SEQUENCE</scope>
    <source>
        <strain evidence="2">CBS 247.69</strain>
    </source>
</reference>
<proteinExistence type="predicted"/>
<dbReference type="InterPro" id="IPR024983">
    <property type="entry name" value="CHAT_dom"/>
</dbReference>